<feature type="transmembrane region" description="Helical" evidence="2">
    <location>
        <begin position="103"/>
        <end position="124"/>
    </location>
</feature>
<accession>A0A8H6SUL4</accession>
<gene>
    <name evidence="4" type="ORF">HMN09_00821100</name>
</gene>
<evidence type="ECO:0000313" key="4">
    <source>
        <dbReference type="EMBL" id="KAF7305674.1"/>
    </source>
</evidence>
<feature type="transmembrane region" description="Helical" evidence="2">
    <location>
        <begin position="131"/>
        <end position="152"/>
    </location>
</feature>
<feature type="domain" description="DUF6533" evidence="3">
    <location>
        <begin position="34"/>
        <end position="72"/>
    </location>
</feature>
<feature type="transmembrane region" description="Helical" evidence="2">
    <location>
        <begin position="64"/>
        <end position="83"/>
    </location>
</feature>
<dbReference type="EMBL" id="JACAZE010000010">
    <property type="protein sequence ID" value="KAF7305674.1"/>
    <property type="molecule type" value="Genomic_DNA"/>
</dbReference>
<dbReference type="Pfam" id="PF20151">
    <property type="entry name" value="DUF6533"/>
    <property type="match status" value="1"/>
</dbReference>
<keyword evidence="2" id="KW-0812">Transmembrane</keyword>
<evidence type="ECO:0000256" key="1">
    <source>
        <dbReference type="SAM" id="MobiDB-lite"/>
    </source>
</evidence>
<dbReference type="AlphaFoldDB" id="A0A8H6SUL4"/>
<reference evidence="4" key="1">
    <citation type="submission" date="2020-05" db="EMBL/GenBank/DDBJ databases">
        <title>Mycena genomes resolve the evolution of fungal bioluminescence.</title>
        <authorList>
            <person name="Tsai I.J."/>
        </authorList>
    </citation>
    <scope>NUCLEOTIDE SEQUENCE</scope>
    <source>
        <strain evidence="4">110903Hualien_Pintung</strain>
    </source>
</reference>
<protein>
    <recommendedName>
        <fullName evidence="3">DUF6533 domain-containing protein</fullName>
    </recommendedName>
</protein>
<proteinExistence type="predicted"/>
<sequence>MPGPAQEAPLSDYPLSTAIPYVRSTYTSNNVNYAIATLLVYELLTSFDDEVAHVWPLKWRLPKILFFLNRYVIRIMLVGLWILADYPGTSPEFCRIYSYWQMIPLRLAILAAQALVVIRVWAIYNNSRPMFYVLTFLYGAEFLAVAASILVATSDTVGVAQPSPLSCGLDSKSGYLLERYASATWLAPVAFEFIMILITLYKLVPRWSFRGRRLRTGSGTRSNGFIGSTPSSQAFFGGVLGSGGNVTVDILARDSFIYFLFIFTFSLINAILYEQNFHLDYHTILLGPTSAVSCIAVSRMMINIRSAPGVSVHQESDVVMSLSGTFLRNTTIQTNPGDGTGSKQGYGYGKYPYRTSNVGGSAPDLHVHDLAFADTYGGGGLGLGNLPPEPEPEEDLGSANPFLPHSRGMAYPPTPTRMRYPPPLRKSTDGSTLVGSPPQSPLGPQTFPRAHSPPPISPSASGSPRRTSISYFSGVEPVASSSSTQPQPHPLLPTTVDDPAPSAYAYTPPEGEMYVYESGYEAGSRLAKERRERIKNGSRPGTGGSVATTVSVSGSVGVGGGGSGG</sequence>
<feature type="transmembrane region" description="Helical" evidence="2">
    <location>
        <begin position="256"/>
        <end position="273"/>
    </location>
</feature>
<dbReference type="InterPro" id="IPR045340">
    <property type="entry name" value="DUF6533"/>
</dbReference>
<organism evidence="4 5">
    <name type="scientific">Mycena chlorophos</name>
    <name type="common">Agaric fungus</name>
    <name type="synonym">Agaricus chlorophos</name>
    <dbReference type="NCBI Taxonomy" id="658473"/>
    <lineage>
        <taxon>Eukaryota</taxon>
        <taxon>Fungi</taxon>
        <taxon>Dikarya</taxon>
        <taxon>Basidiomycota</taxon>
        <taxon>Agaricomycotina</taxon>
        <taxon>Agaricomycetes</taxon>
        <taxon>Agaricomycetidae</taxon>
        <taxon>Agaricales</taxon>
        <taxon>Marasmiineae</taxon>
        <taxon>Mycenaceae</taxon>
        <taxon>Mycena</taxon>
    </lineage>
</organism>
<evidence type="ECO:0000313" key="5">
    <source>
        <dbReference type="Proteomes" id="UP000613580"/>
    </source>
</evidence>
<evidence type="ECO:0000256" key="2">
    <source>
        <dbReference type="SAM" id="Phobius"/>
    </source>
</evidence>
<feature type="region of interest" description="Disordered" evidence="1">
    <location>
        <begin position="381"/>
        <end position="507"/>
    </location>
</feature>
<comment type="caution">
    <text evidence="4">The sequence shown here is derived from an EMBL/GenBank/DDBJ whole genome shotgun (WGS) entry which is preliminary data.</text>
</comment>
<keyword evidence="5" id="KW-1185">Reference proteome</keyword>
<evidence type="ECO:0000259" key="3">
    <source>
        <dbReference type="Pfam" id="PF20151"/>
    </source>
</evidence>
<feature type="compositionally biased region" description="Low complexity" evidence="1">
    <location>
        <begin position="545"/>
        <end position="555"/>
    </location>
</feature>
<dbReference type="OrthoDB" id="3037019at2759"/>
<dbReference type="Proteomes" id="UP000613580">
    <property type="component" value="Unassembled WGS sequence"/>
</dbReference>
<feature type="compositionally biased region" description="Gly residues" evidence="1">
    <location>
        <begin position="556"/>
        <end position="565"/>
    </location>
</feature>
<name>A0A8H6SUL4_MYCCL</name>
<feature type="compositionally biased region" description="Pro residues" evidence="1">
    <location>
        <begin position="412"/>
        <end position="424"/>
    </location>
</feature>
<feature type="transmembrane region" description="Helical" evidence="2">
    <location>
        <begin position="185"/>
        <end position="204"/>
    </location>
</feature>
<feature type="region of interest" description="Disordered" evidence="1">
    <location>
        <begin position="532"/>
        <end position="565"/>
    </location>
</feature>
<keyword evidence="2" id="KW-1133">Transmembrane helix</keyword>
<keyword evidence="2" id="KW-0472">Membrane</keyword>